<dbReference type="EC" id="2.7.11.1" evidence="1"/>
<dbReference type="InterPro" id="IPR008271">
    <property type="entry name" value="Ser/Thr_kinase_AS"/>
</dbReference>
<keyword evidence="5 12" id="KW-0418">Kinase</keyword>
<gene>
    <name evidence="12" type="primary">pknB</name>
    <name evidence="12" type="ORF">IPI13_16150</name>
</gene>
<dbReference type="CDD" id="cd06577">
    <property type="entry name" value="PASTA_pknB"/>
    <property type="match status" value="3"/>
</dbReference>
<feature type="domain" description="PASTA" evidence="11">
    <location>
        <begin position="402"/>
        <end position="469"/>
    </location>
</feature>
<dbReference type="Pfam" id="PF03793">
    <property type="entry name" value="PASTA"/>
    <property type="match status" value="4"/>
</dbReference>
<comment type="catalytic activity">
    <reaction evidence="7">
        <text>L-threonyl-[protein] + ATP = O-phospho-L-threonyl-[protein] + ADP + H(+)</text>
        <dbReference type="Rhea" id="RHEA:46608"/>
        <dbReference type="Rhea" id="RHEA-COMP:11060"/>
        <dbReference type="Rhea" id="RHEA-COMP:11605"/>
        <dbReference type="ChEBI" id="CHEBI:15378"/>
        <dbReference type="ChEBI" id="CHEBI:30013"/>
        <dbReference type="ChEBI" id="CHEBI:30616"/>
        <dbReference type="ChEBI" id="CHEBI:61977"/>
        <dbReference type="ChEBI" id="CHEBI:456216"/>
        <dbReference type="EC" id="2.7.11.1"/>
    </reaction>
</comment>
<dbReference type="Gene3D" id="3.30.200.20">
    <property type="entry name" value="Phosphorylase Kinase, domain 1"/>
    <property type="match status" value="1"/>
</dbReference>
<keyword evidence="4" id="KW-0547">Nucleotide-binding</keyword>
<dbReference type="SMART" id="SM00740">
    <property type="entry name" value="PASTA"/>
    <property type="match status" value="4"/>
</dbReference>
<evidence type="ECO:0000256" key="3">
    <source>
        <dbReference type="ARBA" id="ARBA00022679"/>
    </source>
</evidence>
<dbReference type="PROSITE" id="PS50011">
    <property type="entry name" value="PROTEIN_KINASE_DOM"/>
    <property type="match status" value="1"/>
</dbReference>
<feature type="domain" description="PASTA" evidence="11">
    <location>
        <begin position="605"/>
        <end position="668"/>
    </location>
</feature>
<evidence type="ECO:0000256" key="8">
    <source>
        <dbReference type="ARBA" id="ARBA00048679"/>
    </source>
</evidence>
<protein>
    <recommendedName>
        <fullName evidence="1">non-specific serine/threonine protein kinase</fullName>
        <ecNumber evidence="1">2.7.11.1</ecNumber>
    </recommendedName>
</protein>
<keyword evidence="3" id="KW-0808">Transferase</keyword>
<evidence type="ECO:0000256" key="1">
    <source>
        <dbReference type="ARBA" id="ARBA00012513"/>
    </source>
</evidence>
<feature type="domain" description="PASTA" evidence="11">
    <location>
        <begin position="470"/>
        <end position="537"/>
    </location>
</feature>
<feature type="domain" description="Protein kinase" evidence="10">
    <location>
        <begin position="18"/>
        <end position="283"/>
    </location>
</feature>
<accession>A0A935IQ56</accession>
<dbReference type="Gene3D" id="1.10.510.10">
    <property type="entry name" value="Transferase(Phosphotransferase) domain 1"/>
    <property type="match status" value="1"/>
</dbReference>
<dbReference type="InterPro" id="IPR011009">
    <property type="entry name" value="Kinase-like_dom_sf"/>
</dbReference>
<feature type="transmembrane region" description="Helical" evidence="9">
    <location>
        <begin position="377"/>
        <end position="398"/>
    </location>
</feature>
<evidence type="ECO:0000256" key="6">
    <source>
        <dbReference type="ARBA" id="ARBA00022840"/>
    </source>
</evidence>
<dbReference type="PANTHER" id="PTHR43289:SF34">
    <property type="entry name" value="SERINE_THREONINE-PROTEIN KINASE YBDM-RELATED"/>
    <property type="match status" value="1"/>
</dbReference>
<dbReference type="FunFam" id="1.10.510.10:FF:000021">
    <property type="entry name" value="Serine/threonine protein kinase"/>
    <property type="match status" value="1"/>
</dbReference>
<evidence type="ECO:0000259" key="10">
    <source>
        <dbReference type="PROSITE" id="PS50011"/>
    </source>
</evidence>
<keyword evidence="9" id="KW-0472">Membrane</keyword>
<comment type="caution">
    <text evidence="12">The sequence shown here is derived from an EMBL/GenBank/DDBJ whole genome shotgun (WGS) entry which is preliminary data.</text>
</comment>
<dbReference type="NCBIfam" id="NF033483">
    <property type="entry name" value="PknB_PASTA_kin"/>
    <property type="match status" value="1"/>
</dbReference>
<feature type="domain" description="PASTA" evidence="11">
    <location>
        <begin position="538"/>
        <end position="604"/>
    </location>
</feature>
<comment type="catalytic activity">
    <reaction evidence="8">
        <text>L-seryl-[protein] + ATP = O-phospho-L-seryl-[protein] + ADP + H(+)</text>
        <dbReference type="Rhea" id="RHEA:17989"/>
        <dbReference type="Rhea" id="RHEA-COMP:9863"/>
        <dbReference type="Rhea" id="RHEA-COMP:11604"/>
        <dbReference type="ChEBI" id="CHEBI:15378"/>
        <dbReference type="ChEBI" id="CHEBI:29999"/>
        <dbReference type="ChEBI" id="CHEBI:30616"/>
        <dbReference type="ChEBI" id="CHEBI:83421"/>
        <dbReference type="ChEBI" id="CHEBI:456216"/>
        <dbReference type="EC" id="2.7.11.1"/>
    </reaction>
</comment>
<name>A0A935IQ56_9MICO</name>
<dbReference type="InterPro" id="IPR005543">
    <property type="entry name" value="PASTA_dom"/>
</dbReference>
<dbReference type="GO" id="GO:0005524">
    <property type="term" value="F:ATP binding"/>
    <property type="evidence" value="ECO:0007669"/>
    <property type="project" value="UniProtKB-KW"/>
</dbReference>
<evidence type="ECO:0000256" key="5">
    <source>
        <dbReference type="ARBA" id="ARBA00022777"/>
    </source>
</evidence>
<evidence type="ECO:0000256" key="4">
    <source>
        <dbReference type="ARBA" id="ARBA00022741"/>
    </source>
</evidence>
<evidence type="ECO:0000259" key="11">
    <source>
        <dbReference type="PROSITE" id="PS51178"/>
    </source>
</evidence>
<dbReference type="Proteomes" id="UP000726105">
    <property type="component" value="Unassembled WGS sequence"/>
</dbReference>
<dbReference type="Gene3D" id="3.30.10.20">
    <property type="match status" value="4"/>
</dbReference>
<dbReference type="AlphaFoldDB" id="A0A935IQ56"/>
<dbReference type="GO" id="GO:0045717">
    <property type="term" value="P:negative regulation of fatty acid biosynthetic process"/>
    <property type="evidence" value="ECO:0007669"/>
    <property type="project" value="UniProtKB-ARBA"/>
</dbReference>
<dbReference type="CDD" id="cd14014">
    <property type="entry name" value="STKc_PknB_like"/>
    <property type="match status" value="1"/>
</dbReference>
<proteinExistence type="predicted"/>
<dbReference type="InterPro" id="IPR000719">
    <property type="entry name" value="Prot_kinase_dom"/>
</dbReference>
<evidence type="ECO:0000256" key="2">
    <source>
        <dbReference type="ARBA" id="ARBA00022527"/>
    </source>
</evidence>
<organism evidence="12 13">
    <name type="scientific">Candidatus Phosphoribacter hodrii</name>
    <dbReference type="NCBI Taxonomy" id="2953743"/>
    <lineage>
        <taxon>Bacteria</taxon>
        <taxon>Bacillati</taxon>
        <taxon>Actinomycetota</taxon>
        <taxon>Actinomycetes</taxon>
        <taxon>Micrococcales</taxon>
        <taxon>Dermatophilaceae</taxon>
        <taxon>Candidatus Phosphoribacter</taxon>
    </lineage>
</organism>
<dbReference type="FunFam" id="3.30.200.20:FF:000035">
    <property type="entry name" value="Serine/threonine protein kinase Stk1"/>
    <property type="match status" value="1"/>
</dbReference>
<dbReference type="GO" id="GO:0004674">
    <property type="term" value="F:protein serine/threonine kinase activity"/>
    <property type="evidence" value="ECO:0007669"/>
    <property type="project" value="UniProtKB-KW"/>
</dbReference>
<evidence type="ECO:0000256" key="9">
    <source>
        <dbReference type="SAM" id="Phobius"/>
    </source>
</evidence>
<dbReference type="PROSITE" id="PS00108">
    <property type="entry name" value="PROTEIN_KINASE_ST"/>
    <property type="match status" value="1"/>
</dbReference>
<sequence>MTSGPGLHADERVLGGRYRLLSRIADGGMATVYLAIDERLGRRVAVKVLRADLARDEGFVGRFQREARLAAGLSHPNIVAVHDFHESSGVPGEELYLVMEYVDGRTLREKLVDGGAMSVRQATHIITAVLAALDEAHRADLVHRDVKPENVLVRDDGTIKVTDFGLARAVTSSTRTSTTGILMGTVSYLAPEQVDGDRADARSDVYAAGLMLYELLTGQRAFQGENPAHVMYQHVHGEVPLASDRVSTVPLELDQVIARATARSPDDRPDTAGDLIQVLRDAIRQLSDDEFDAAPVFLAGMAPGTQPVARTASPTKTLDADLVGAEGDPSPTERFAAVELGATQRLRTIELDEGGDGTGEVSAPAGEPVKQKRRRRIWPWLLTLLLLVGGGVGGWWWFDGTGPGSLRIVPTLVHLSLADAEKALARVDLRSATTEAFSETEPKGQVISADPKPGAEVSKRSTVALVVSKGQERYAVPTLTAVARGDVERLLKERSLALGTVTEDFSETVAKDVVISQDPPPDTLAKRDTPVNVVISKGRAPIPVPNVVNKTADEAQKALEALGLKVVRGDPVNSETVASGAVVSQTPATGTLFKGDAVTIIPSKGPVLVQVPDVTLKKVNDATKILKDLGLEVKVSQIFGGVLKTVRFQDPAAGTMVRRGTVITLTVI</sequence>
<dbReference type="Pfam" id="PF00069">
    <property type="entry name" value="Pkinase"/>
    <property type="match status" value="1"/>
</dbReference>
<dbReference type="PROSITE" id="PS51178">
    <property type="entry name" value="PASTA"/>
    <property type="match status" value="4"/>
</dbReference>
<keyword evidence="9" id="KW-0812">Transmembrane</keyword>
<dbReference type="PANTHER" id="PTHR43289">
    <property type="entry name" value="MITOGEN-ACTIVATED PROTEIN KINASE KINASE KINASE 20-RELATED"/>
    <property type="match status" value="1"/>
</dbReference>
<dbReference type="SMART" id="SM00220">
    <property type="entry name" value="S_TKc"/>
    <property type="match status" value="1"/>
</dbReference>
<evidence type="ECO:0000313" key="13">
    <source>
        <dbReference type="Proteomes" id="UP000726105"/>
    </source>
</evidence>
<dbReference type="SUPFAM" id="SSF56112">
    <property type="entry name" value="Protein kinase-like (PK-like)"/>
    <property type="match status" value="1"/>
</dbReference>
<evidence type="ECO:0000313" key="12">
    <source>
        <dbReference type="EMBL" id="MBK7274613.1"/>
    </source>
</evidence>
<keyword evidence="6" id="KW-0067">ATP-binding</keyword>
<keyword evidence="2" id="KW-0723">Serine/threonine-protein kinase</keyword>
<keyword evidence="9" id="KW-1133">Transmembrane helix</keyword>
<evidence type="ECO:0000256" key="7">
    <source>
        <dbReference type="ARBA" id="ARBA00047899"/>
    </source>
</evidence>
<reference evidence="12 13" key="1">
    <citation type="submission" date="2020-10" db="EMBL/GenBank/DDBJ databases">
        <title>Connecting structure to function with the recovery of over 1000 high-quality activated sludge metagenome-assembled genomes encoding full-length rRNA genes using long-read sequencing.</title>
        <authorList>
            <person name="Singleton C.M."/>
            <person name="Petriglieri F."/>
            <person name="Kristensen J.M."/>
            <person name="Kirkegaard R.H."/>
            <person name="Michaelsen T.Y."/>
            <person name="Andersen M.H."/>
            <person name="Karst S.M."/>
            <person name="Dueholm M.S."/>
            <person name="Nielsen P.H."/>
            <person name="Albertsen M."/>
        </authorList>
    </citation>
    <scope>NUCLEOTIDE SEQUENCE [LARGE SCALE GENOMIC DNA]</scope>
    <source>
        <strain evidence="12">Ega_18-Q3-R5-49_MAXAC.001</strain>
    </source>
</reference>
<dbReference type="EMBL" id="JADJIB010000010">
    <property type="protein sequence ID" value="MBK7274613.1"/>
    <property type="molecule type" value="Genomic_DNA"/>
</dbReference>